<dbReference type="GeneID" id="14868619"/>
<sequence>MLHKKGDRNKRLKDRQRPQVQRRRRQQRRQIDKELRDYLVNDEQFQFQPYYREPNFFEPQQLPDWDYIEQGQQDALCELQVEYAISEAESYDWWDQCDKEFKQRKLDKLIQTSQLRVKLLPIFKQQQQQKQQKQQQSTTQINERIFRQVWNNIFLKRLICSKIRTISQDNLIKLENYFTEYMEEYFEDPNLFIERRGIYKIYECPLITVDLFAYHYERCHDKIKGSNDSVLERLSANPRNMVDTWLFRRAFEYMKYTDPCELYGFSKNHEKPGHDVADTCDLPFIIAFHNIDPEAGRLYTIFLYTMSSSFHLGPIHLCSSKNDWLDFQKEFYKHVIKLDYIDDNLQYHIDNRQPFHFNMETKYKPMKLIS</sequence>
<dbReference type="KEGG" id="dfa:DFA_09110"/>
<dbReference type="AlphaFoldDB" id="F4Q6Q3"/>
<dbReference type="Proteomes" id="UP000007797">
    <property type="component" value="Unassembled WGS sequence"/>
</dbReference>
<keyword evidence="3" id="KW-1185">Reference proteome</keyword>
<reference evidence="3" key="1">
    <citation type="journal article" date="2011" name="Genome Res.">
        <title>Phylogeny-wide analysis of social amoeba genomes highlights ancient origins for complex intercellular communication.</title>
        <authorList>
            <person name="Heidel A.J."/>
            <person name="Lawal H.M."/>
            <person name="Felder M."/>
            <person name="Schilde C."/>
            <person name="Helps N.R."/>
            <person name="Tunggal B."/>
            <person name="Rivero F."/>
            <person name="John U."/>
            <person name="Schleicher M."/>
            <person name="Eichinger L."/>
            <person name="Platzer M."/>
            <person name="Noegel A.A."/>
            <person name="Schaap P."/>
            <person name="Gloeckner G."/>
        </authorList>
    </citation>
    <scope>NUCLEOTIDE SEQUENCE [LARGE SCALE GENOMIC DNA]</scope>
    <source>
        <strain evidence="3">SH3</strain>
    </source>
</reference>
<name>F4Q6Q3_CACFS</name>
<accession>F4Q6Q3</accession>
<evidence type="ECO:0000313" key="3">
    <source>
        <dbReference type="Proteomes" id="UP000007797"/>
    </source>
</evidence>
<evidence type="ECO:0000256" key="1">
    <source>
        <dbReference type="SAM" id="MobiDB-lite"/>
    </source>
</evidence>
<protein>
    <submittedName>
        <fullName evidence="2">Uncharacterized protein</fullName>
    </submittedName>
</protein>
<evidence type="ECO:0000313" key="2">
    <source>
        <dbReference type="EMBL" id="EGG16563.1"/>
    </source>
</evidence>
<organism evidence="2 3">
    <name type="scientific">Cavenderia fasciculata</name>
    <name type="common">Slime mold</name>
    <name type="synonym">Dictyostelium fasciculatum</name>
    <dbReference type="NCBI Taxonomy" id="261658"/>
    <lineage>
        <taxon>Eukaryota</taxon>
        <taxon>Amoebozoa</taxon>
        <taxon>Evosea</taxon>
        <taxon>Eumycetozoa</taxon>
        <taxon>Dictyostelia</taxon>
        <taxon>Acytosteliales</taxon>
        <taxon>Cavenderiaceae</taxon>
        <taxon>Cavenderia</taxon>
    </lineage>
</organism>
<feature type="region of interest" description="Disordered" evidence="1">
    <location>
        <begin position="1"/>
        <end position="28"/>
    </location>
</feature>
<dbReference type="EMBL" id="GL883023">
    <property type="protein sequence ID" value="EGG16563.1"/>
    <property type="molecule type" value="Genomic_DNA"/>
</dbReference>
<proteinExistence type="predicted"/>
<dbReference type="RefSeq" id="XP_004354963.1">
    <property type="nucleotide sequence ID" value="XM_004354911.1"/>
</dbReference>
<gene>
    <name evidence="2" type="ORF">DFA_09110</name>
</gene>